<dbReference type="SUPFAM" id="SSF103642">
    <property type="entry name" value="Sec-C motif"/>
    <property type="match status" value="1"/>
</dbReference>
<gene>
    <name evidence="1" type="ORF">LOX96_09830</name>
</gene>
<dbReference type="RefSeq" id="WP_250421729.1">
    <property type="nucleotide sequence ID" value="NZ_JAJKBJ010000010.1"/>
</dbReference>
<reference evidence="1" key="1">
    <citation type="submission" date="2021-11" db="EMBL/GenBank/DDBJ databases">
        <title>Legionella maioricencis sp. nov., a new species isolated from hot water samples in Mallorca.</title>
        <authorList>
            <person name="Crespi S."/>
            <person name="Drasar V."/>
            <person name="Salva-Serra F."/>
            <person name="Jaen-Luchoro D."/>
            <person name="Pineiro-Iglesias B."/>
            <person name="Aliaga F."/>
            <person name="Fernandez-Juarez V."/>
            <person name="Coll G."/>
            <person name="Moore E.R.B."/>
            <person name="Bennasar-Figueras A."/>
        </authorList>
    </citation>
    <scope>NUCLEOTIDE SEQUENCE</scope>
    <source>
        <strain evidence="1">HCPI-6</strain>
    </source>
</reference>
<dbReference type="Proteomes" id="UP001139721">
    <property type="component" value="Unassembled WGS sequence"/>
</dbReference>
<dbReference type="InterPro" id="IPR004027">
    <property type="entry name" value="SEC_C_motif"/>
</dbReference>
<dbReference type="AlphaFoldDB" id="A0A9X2D1E2"/>
<sequence>MTLILTAGTNNYVIQISDRKITAKGKFISDKTNKSLILLCDDGRFIVGFTGLAQFPSSKEINPITKKAGFYMQDWLINTLHDIGQQENAIFSIAEQLKNKLSVLYENPSFSRQRLTVVFSGFIDNVSPSLWGSLFISNFQRGYQGECINEAEEFQIFQVCSNKEVGSRFVTSFGDTQHIKPNDIEFLSDLVGNKDINMSIIKDGIEKRFRAIAHRSNRTIGENLNLVFLYNDPHSEPTVEFSGADSSKKAPYSSIIDLRQKKAPFTIAHPTISLTEGEFPKKIFQVNRNKPCPCRSGLKYKRCHGQKKKTKNNY</sequence>
<protein>
    <submittedName>
        <fullName evidence="1">SEC-C domain-containing protein</fullName>
    </submittedName>
</protein>
<dbReference type="Pfam" id="PF02810">
    <property type="entry name" value="SEC-C"/>
    <property type="match status" value="1"/>
</dbReference>
<evidence type="ECO:0000313" key="1">
    <source>
        <dbReference type="EMBL" id="MCL9684393.1"/>
    </source>
</evidence>
<proteinExistence type="predicted"/>
<dbReference type="Gene3D" id="3.10.450.50">
    <property type="match status" value="1"/>
</dbReference>
<name>A0A9X2D1E2_9GAMM</name>
<accession>A0A9X2D1E2</accession>
<evidence type="ECO:0000313" key="2">
    <source>
        <dbReference type="Proteomes" id="UP001139721"/>
    </source>
</evidence>
<comment type="caution">
    <text evidence="1">The sequence shown here is derived from an EMBL/GenBank/DDBJ whole genome shotgun (WGS) entry which is preliminary data.</text>
</comment>
<dbReference type="EMBL" id="JAJKBJ010000010">
    <property type="protein sequence ID" value="MCL9684393.1"/>
    <property type="molecule type" value="Genomic_DNA"/>
</dbReference>
<organism evidence="1 2">
    <name type="scientific">Legionella maioricensis</name>
    <dbReference type="NCBI Taxonomy" id="2896528"/>
    <lineage>
        <taxon>Bacteria</taxon>
        <taxon>Pseudomonadati</taxon>
        <taxon>Pseudomonadota</taxon>
        <taxon>Gammaproteobacteria</taxon>
        <taxon>Legionellales</taxon>
        <taxon>Legionellaceae</taxon>
        <taxon>Legionella</taxon>
    </lineage>
</organism>
<keyword evidence="2" id="KW-1185">Reference proteome</keyword>